<evidence type="ECO:0000313" key="4">
    <source>
        <dbReference type="Proteomes" id="UP000235005"/>
    </source>
</evidence>
<dbReference type="Gene3D" id="2.60.40.1610">
    <property type="entry name" value="Domain of unknown function DUF1254"/>
    <property type="match status" value="1"/>
</dbReference>
<dbReference type="Gene3D" id="2.60.120.600">
    <property type="entry name" value="Domain of unknown function DUF1214, C-terminal domain"/>
    <property type="match status" value="1"/>
</dbReference>
<feature type="domain" description="DUF1214" evidence="1">
    <location>
        <begin position="345"/>
        <end position="456"/>
    </location>
</feature>
<gene>
    <name evidence="3" type="ORF">C0039_10630</name>
</gene>
<accession>A0A2N5X2W0</accession>
<dbReference type="OrthoDB" id="272779at2"/>
<evidence type="ECO:0000259" key="1">
    <source>
        <dbReference type="Pfam" id="PF06742"/>
    </source>
</evidence>
<name>A0A2N5X2W0_9GAMM</name>
<keyword evidence="3" id="KW-0946">Virion</keyword>
<dbReference type="SUPFAM" id="SSF160935">
    <property type="entry name" value="VPA0735-like"/>
    <property type="match status" value="1"/>
</dbReference>
<dbReference type="InterPro" id="IPR037049">
    <property type="entry name" value="DUF1214_C_sf"/>
</dbReference>
<dbReference type="Pfam" id="PF06742">
    <property type="entry name" value="DUF1214"/>
    <property type="match status" value="1"/>
</dbReference>
<organism evidence="3 4">
    <name type="scientific">Pseudohalioglobus lutimaris</name>
    <dbReference type="NCBI Taxonomy" id="1737061"/>
    <lineage>
        <taxon>Bacteria</taxon>
        <taxon>Pseudomonadati</taxon>
        <taxon>Pseudomonadota</taxon>
        <taxon>Gammaproteobacteria</taxon>
        <taxon>Cellvibrionales</taxon>
        <taxon>Halieaceae</taxon>
        <taxon>Pseudohalioglobus</taxon>
    </lineage>
</organism>
<dbReference type="InterPro" id="IPR010621">
    <property type="entry name" value="DUF1214"/>
</dbReference>
<keyword evidence="3" id="KW-0261">Viral envelope protein</keyword>
<dbReference type="InterPro" id="IPR010679">
    <property type="entry name" value="DUF1254"/>
</dbReference>
<dbReference type="Proteomes" id="UP000235005">
    <property type="component" value="Unassembled WGS sequence"/>
</dbReference>
<reference evidence="3 4" key="1">
    <citation type="submission" date="2018-01" db="EMBL/GenBank/DDBJ databases">
        <title>The draft genome sequence of Halioglobus lutimaris HF004.</title>
        <authorList>
            <person name="Du Z.-J."/>
            <person name="Shi M.-J."/>
        </authorList>
    </citation>
    <scope>NUCLEOTIDE SEQUENCE [LARGE SCALE GENOMIC DNA]</scope>
    <source>
        <strain evidence="3 4">HF004</strain>
    </source>
</reference>
<comment type="caution">
    <text evidence="3">The sequence shown here is derived from an EMBL/GenBank/DDBJ whole genome shotgun (WGS) entry which is preliminary data.</text>
</comment>
<keyword evidence="4" id="KW-1185">Reference proteome</keyword>
<dbReference type="Pfam" id="PF06863">
    <property type="entry name" value="DUF1254"/>
    <property type="match status" value="1"/>
</dbReference>
<proteinExistence type="predicted"/>
<feature type="domain" description="DUF1254" evidence="2">
    <location>
        <begin position="67"/>
        <end position="199"/>
    </location>
</feature>
<dbReference type="PANTHER" id="PTHR36509">
    <property type="entry name" value="BLL3101 PROTEIN"/>
    <property type="match status" value="1"/>
</dbReference>
<protein>
    <submittedName>
        <fullName evidence="3">Cell envelope protein</fullName>
    </submittedName>
</protein>
<sequence>MLSGCSSDSKDSPTEATLIPKEETLTLEEITQIAKDAYVYGFPLVLNYKTMYDYALDKKSPEYKGDFNSLACVARVYTPEDKAIITPNSDTPYCMTWVDLRAEPAVFTIPKIEKERFYQVQLIDLYTHNFAYISTVATGNVPGKYLLTGPDWKGEVPKDITKVIPSETQFIFSIHRTQLFNPGDIDDLKEIQEAYHVEPLSAFLGTKAPPAAVAIDFPKWEAGAEFNAQSFAYLDFMLTLVKTPEEEQALLKRFARIGLDGNGEFDIKKLSPEIQQALEKGAKEGLAAIKAFGAEASKDRLSSAKVFGTREFLNKSAKENYKLDDLFIIRATAAQMGIYGNSGAEAIYPTYLVDAEDAPLDASKNNYRMTFKKGELPPVSAFWSLTMYDGRTQLLIDNPLNRYLLNSPMMEQFVISEDGSLTLYVQKESPGKELESNWLPAPDGPFYAVLRLYGPKSEALEGKWVAPGLVRE</sequence>
<dbReference type="EMBL" id="PKUS01000011">
    <property type="protein sequence ID" value="PLW68823.1"/>
    <property type="molecule type" value="Genomic_DNA"/>
</dbReference>
<evidence type="ECO:0000259" key="2">
    <source>
        <dbReference type="Pfam" id="PF06863"/>
    </source>
</evidence>
<evidence type="ECO:0000313" key="3">
    <source>
        <dbReference type="EMBL" id="PLW68823.1"/>
    </source>
</evidence>
<dbReference type="InterPro" id="IPR037050">
    <property type="entry name" value="DUF1254_sf"/>
</dbReference>
<dbReference type="AlphaFoldDB" id="A0A2N5X2W0"/>
<dbReference type="PANTHER" id="PTHR36509:SF2">
    <property type="entry name" value="BLL3101 PROTEIN"/>
    <property type="match status" value="1"/>
</dbReference>